<proteinExistence type="predicted"/>
<organism evidence="1">
    <name type="scientific">uncultured marine virus</name>
    <dbReference type="NCBI Taxonomy" id="186617"/>
    <lineage>
        <taxon>Viruses</taxon>
        <taxon>environmental samples</taxon>
    </lineage>
</organism>
<reference evidence="1" key="2">
    <citation type="submission" date="2015-03" db="EMBL/GenBank/DDBJ databases">
        <authorList>
            <person name="Chow C.-E.T."/>
            <person name="Winget D.M."/>
            <person name="White R.A.III."/>
            <person name="Hallam S.J."/>
            <person name="Suttle C.A."/>
        </authorList>
    </citation>
    <scope>NUCLEOTIDE SEQUENCE</scope>
    <source>
        <strain evidence="1">H4084944</strain>
    </source>
</reference>
<sequence>MPPRYPTYQRSAQLSASIVTPPNIDQAALREQAKGYASMAEGADRVMNFAFKEGEKRAKARGIAAGAADPTGTLEQFGGQRPVSNFEQQAAFDAAVGLASVEIETQARTAMQQTMLRYQKDKGNPQDLQQELNDIREGYASAIGDLDPLSAAKLNAKLTAAGQSLFLNYSADDLRVQEKERQAQGVTLYADAKRQADILGRQTGSDEDLATMLAYYTDSAEQLGQTGTPAFARGIETIKNDFHIARVRGAFEKSNDKEKFIEEFRDDLDTGTGLARGLFEGDKKTLGNEQLTWMRGDLAAKKRAATEAKQLLKAEISDIQGDVREINELVRQNFQQGQEKLERLEERAIKTGDPETIQNVRALQANVATMSYFRKASPMQMRAAATAFEKQANADRDVNPYEASRITMLRKMAEAAEAGLSKTADYHNEVNPEAPFEPITPDPYSMQTRVEAADDFAVSMGLQRAQTYLTTGEAENYGNRLEGANTDQQIVIFTELYAGFGKATPKVMQQIAKSNPIAARIGGMTYASGDVDFARQTLNGYNAMSPGSGLPGQTLEKENSDVIEAEIAKVMPNMPGDEYASVLRTAEAAVIGSRIAKAPLDVTKRDVVEKLVNQVLGAKYVNGEQFGGSANYNGRAVMVPNSVRANGGLEDLIKGQGEVQGQGRATYVKFNDGITAEQLADIGVVLYMRGKPIAIDDKFREAVMPKTFDGKSVYLTIGNTDQALQNADGTFALIDLDALINIRAGGL</sequence>
<evidence type="ECO:0000313" key="1">
    <source>
        <dbReference type="EMBL" id="AKH47277.1"/>
    </source>
</evidence>
<dbReference type="EMBL" id="KR029590">
    <property type="protein sequence ID" value="AKH47277.1"/>
    <property type="molecule type" value="Genomic_DNA"/>
</dbReference>
<reference evidence="1" key="1">
    <citation type="journal article" date="2015" name="Front. Microbiol.">
        <title>Combining genomic sequencing methods to explore viral diversity and reveal potential virus-host interactions.</title>
        <authorList>
            <person name="Chow C.E."/>
            <person name="Winget D.M."/>
            <person name="White R.A.III."/>
            <person name="Hallam S.J."/>
            <person name="Suttle C.A."/>
        </authorList>
    </citation>
    <scope>NUCLEOTIDE SEQUENCE</scope>
    <source>
        <strain evidence="1">H4084944</strain>
    </source>
</reference>
<protein>
    <submittedName>
        <fullName evidence="1">Uncharacterized protein</fullName>
    </submittedName>
</protein>
<accession>A0A0F7L758</accession>
<name>A0A0F7L758_9VIRU</name>